<dbReference type="AlphaFoldDB" id="A0A150J8F7"/>
<sequence length="367" mass="40368">MKKSIISSLLILLLSFSVLSAFVFAASSCPPSNIDRTITDTINCNQTYYLWDGDLRLPFFYYLDTVRCPPGCGNAEIKWIEVRKYIYLHVLEYTPDTTCCCGENVIYVKMTRWFSTSSKNIKIIVNVDCPPPNPCEIPPVARDDSYKTTENTCANFSVLDNDDDKHPKQIVVTKPLYGSAQVSGERIYYCPLGNHCGEDSFTYYYITENDCISNTATVKVVIPCKTPLPESILYPGVGLERLTVPGGPIPVDGSIGSVLDTGTNIISDGKVISALEIQPGVQTLIVQVENRGSLTQTDVGVRFEGLPEGVTYNLEPDLQKITAHNFGTYILTLTASPNVQLGTYTVKAIAYSAIGPLDEIILNVVIK</sequence>
<evidence type="ECO:0000313" key="1">
    <source>
        <dbReference type="EMBL" id="KYC53506.1"/>
    </source>
</evidence>
<proteinExistence type="predicted"/>
<name>A0A150J8F7_9EURY</name>
<dbReference type="Gene3D" id="2.60.40.3440">
    <property type="match status" value="1"/>
</dbReference>
<organism evidence="1 2">
    <name type="scientific">Candidatus Methanofastidiosum methylothiophilum</name>
    <dbReference type="NCBI Taxonomy" id="1705564"/>
    <lineage>
        <taxon>Archaea</taxon>
        <taxon>Methanobacteriati</taxon>
        <taxon>Methanobacteriota</taxon>
        <taxon>Stenosarchaea group</taxon>
        <taxon>Candidatus Methanofastidiosia</taxon>
        <taxon>Candidatus Methanofastidiosales</taxon>
        <taxon>Candidatus Methanofastidiosaceae</taxon>
        <taxon>Candidatus Methanofastidiosum</taxon>
    </lineage>
</organism>
<comment type="caution">
    <text evidence="1">The sequence shown here is derived from an EMBL/GenBank/DDBJ whole genome shotgun (WGS) entry which is preliminary data.</text>
</comment>
<accession>A0A150J8F7</accession>
<evidence type="ECO:0000313" key="2">
    <source>
        <dbReference type="Proteomes" id="UP000075578"/>
    </source>
</evidence>
<protein>
    <recommendedName>
        <fullName evidence="3">NPCBM-associated, NEW3 domain of alpha-galactosidase</fullName>
    </recommendedName>
</protein>
<dbReference type="PROSITE" id="PS51257">
    <property type="entry name" value="PROKAR_LIPOPROTEIN"/>
    <property type="match status" value="1"/>
</dbReference>
<dbReference type="Pfam" id="PF17963">
    <property type="entry name" value="Big_9"/>
    <property type="match status" value="1"/>
</dbReference>
<dbReference type="EMBL" id="LNGD01000012">
    <property type="protein sequence ID" value="KYC53506.1"/>
    <property type="molecule type" value="Genomic_DNA"/>
</dbReference>
<evidence type="ECO:0008006" key="3">
    <source>
        <dbReference type="Google" id="ProtNLM"/>
    </source>
</evidence>
<dbReference type="Proteomes" id="UP000075578">
    <property type="component" value="Unassembled WGS sequence"/>
</dbReference>
<reference evidence="1 2" key="1">
    <citation type="journal article" date="2016" name="ISME J.">
        <title>Chasing the elusive Euryarchaeota class WSA2: genomes reveal a uniquely fastidious methyl-reducing methanogen.</title>
        <authorList>
            <person name="Nobu M.K."/>
            <person name="Narihiro T."/>
            <person name="Kuroda K."/>
            <person name="Mei R."/>
            <person name="Liu W.T."/>
        </authorList>
    </citation>
    <scope>NUCLEOTIDE SEQUENCE [LARGE SCALE GENOMIC DNA]</scope>
    <source>
        <strain evidence="1">U1lsi0528_Bin089</strain>
    </source>
</reference>
<gene>
    <name evidence="1" type="ORF">AMQ74_00363</name>
</gene>